<protein>
    <submittedName>
        <fullName evidence="1">Uncharacterized protein</fullName>
    </submittedName>
</protein>
<sequence length="73" mass="8312">MTLNIASCLGLIWGTSRSHIDFVFDATWLSSSLLESMVSESSPSTRAAVPTKDQYHHYIPRFILRRFQVGPRK</sequence>
<dbReference type="RefSeq" id="XP_007322360.1">
    <property type="nucleotide sequence ID" value="XM_007322298.1"/>
</dbReference>
<accession>F8P7J2</accession>
<dbReference type="HOGENOM" id="CLU_2706343_0_0_1"/>
<dbReference type="GeneID" id="18820828"/>
<gene>
    <name evidence="1" type="ORF">SERLADRAFT_476556</name>
</gene>
<evidence type="ECO:0000313" key="2">
    <source>
        <dbReference type="Proteomes" id="UP000008064"/>
    </source>
</evidence>
<dbReference type="AlphaFoldDB" id="F8P7J2"/>
<reference evidence="2" key="1">
    <citation type="journal article" date="2011" name="Science">
        <title>The plant cell wall-decomposing machinery underlies the functional diversity of forest fungi.</title>
        <authorList>
            <person name="Eastwood D.C."/>
            <person name="Floudas D."/>
            <person name="Binder M."/>
            <person name="Majcherczyk A."/>
            <person name="Schneider P."/>
            <person name="Aerts A."/>
            <person name="Asiegbu F.O."/>
            <person name="Baker S.E."/>
            <person name="Barry K."/>
            <person name="Bendiksby M."/>
            <person name="Blumentritt M."/>
            <person name="Coutinho P.M."/>
            <person name="Cullen D."/>
            <person name="de Vries R.P."/>
            <person name="Gathman A."/>
            <person name="Goodell B."/>
            <person name="Henrissat B."/>
            <person name="Ihrmark K."/>
            <person name="Kauserud H."/>
            <person name="Kohler A."/>
            <person name="LaButti K."/>
            <person name="Lapidus A."/>
            <person name="Lavin J.L."/>
            <person name="Lee Y.-H."/>
            <person name="Lindquist E."/>
            <person name="Lilly W."/>
            <person name="Lucas S."/>
            <person name="Morin E."/>
            <person name="Murat C."/>
            <person name="Oguiza J.A."/>
            <person name="Park J."/>
            <person name="Pisabarro A.G."/>
            <person name="Riley R."/>
            <person name="Rosling A."/>
            <person name="Salamov A."/>
            <person name="Schmidt O."/>
            <person name="Schmutz J."/>
            <person name="Skrede I."/>
            <person name="Stenlid J."/>
            <person name="Wiebenga A."/>
            <person name="Xie X."/>
            <person name="Kuees U."/>
            <person name="Hibbett D.S."/>
            <person name="Hoffmeister D."/>
            <person name="Hoegberg N."/>
            <person name="Martin F."/>
            <person name="Grigoriev I.V."/>
            <person name="Watkinson S.C."/>
        </authorList>
    </citation>
    <scope>NUCLEOTIDE SEQUENCE [LARGE SCALE GENOMIC DNA]</scope>
    <source>
        <strain evidence="2">S7.9</strain>
    </source>
</reference>
<dbReference type="KEGG" id="sla:SERLADRAFT_476556"/>
<dbReference type="Proteomes" id="UP000008064">
    <property type="component" value="Unassembled WGS sequence"/>
</dbReference>
<proteinExistence type="predicted"/>
<dbReference type="EMBL" id="GL945439">
    <property type="protein sequence ID" value="EGO21403.1"/>
    <property type="molecule type" value="Genomic_DNA"/>
</dbReference>
<evidence type="ECO:0000313" key="1">
    <source>
        <dbReference type="EMBL" id="EGO21403.1"/>
    </source>
</evidence>
<organism evidence="2">
    <name type="scientific">Serpula lacrymans var. lacrymans (strain S7.9)</name>
    <name type="common">Dry rot fungus</name>
    <dbReference type="NCBI Taxonomy" id="578457"/>
    <lineage>
        <taxon>Eukaryota</taxon>
        <taxon>Fungi</taxon>
        <taxon>Dikarya</taxon>
        <taxon>Basidiomycota</taxon>
        <taxon>Agaricomycotina</taxon>
        <taxon>Agaricomycetes</taxon>
        <taxon>Agaricomycetidae</taxon>
        <taxon>Boletales</taxon>
        <taxon>Coniophorineae</taxon>
        <taxon>Serpulaceae</taxon>
        <taxon>Serpula</taxon>
    </lineage>
</organism>
<name>F8P7J2_SERL9</name>